<comment type="caution">
    <text evidence="2">The sequence shown here is derived from an EMBL/GenBank/DDBJ whole genome shotgun (WGS) entry which is preliminary data.</text>
</comment>
<accession>A0A9P5RWR2</accession>
<feature type="region of interest" description="Disordered" evidence="1">
    <location>
        <begin position="80"/>
        <end position="128"/>
    </location>
</feature>
<dbReference type="PANTHER" id="PTHR43628:SF1">
    <property type="entry name" value="CHITIN SYNTHASE REGULATORY FACTOR 2-RELATED"/>
    <property type="match status" value="1"/>
</dbReference>
<dbReference type="SMART" id="SM00671">
    <property type="entry name" value="SEL1"/>
    <property type="match status" value="7"/>
</dbReference>
<name>A0A9P5RWR2_9FUNG</name>
<dbReference type="EMBL" id="JAAAUQ010000720">
    <property type="protein sequence ID" value="KAF9148029.1"/>
    <property type="molecule type" value="Genomic_DNA"/>
</dbReference>
<protein>
    <recommendedName>
        <fullName evidence="4">HCP-like protein</fullName>
    </recommendedName>
</protein>
<sequence>MSTHERFQAVRAVDDIGRSQEGVIDIPCQMDSVSGEEVVLWEDILLIFKNALHLRNGLAPYRVAAVPDVVLEVITESRSGRAQRRVEESETSALPPAYTPSQAQPPPPNAPSYTEVTSQSDTANDVRTTTDNDNIALSVYHQQCLRLANAGDPAAMYNIATFYDEAKEGVSLDYEVAREWYLKGVALNHSQCQVGLALLYQYGRGVPLNYAKCIEYYLLAVEQGNATAQHNLGRLYYDGAVDNGQGSGSVMVDYKRAMELLKKSTQQGEKHSQYIVGFMYRHAQGVDQNFLAALFWFRKSAAQGYALAQYNIGILYQFGLGVAKDLRIAFEWLLKAAEQGLDKAEYSVGELYDYGKDGLLEQDHTKAAEWYRRAAEQGHAEAQCTLGVMYQNGEGGLEQSYLVALEWFEKSAAGGCEQGKVNVEVYRRQSIGLAEGVRKAFQHLGINEE</sequence>
<dbReference type="OrthoDB" id="272077at2759"/>
<evidence type="ECO:0000313" key="2">
    <source>
        <dbReference type="EMBL" id="KAF9148029.1"/>
    </source>
</evidence>
<dbReference type="InterPro" id="IPR011990">
    <property type="entry name" value="TPR-like_helical_dom_sf"/>
</dbReference>
<reference evidence="2" key="1">
    <citation type="journal article" date="2020" name="Fungal Divers.">
        <title>Resolving the Mortierellaceae phylogeny through synthesis of multi-gene phylogenetics and phylogenomics.</title>
        <authorList>
            <person name="Vandepol N."/>
            <person name="Liber J."/>
            <person name="Desiro A."/>
            <person name="Na H."/>
            <person name="Kennedy M."/>
            <person name="Barry K."/>
            <person name="Grigoriev I.V."/>
            <person name="Miller A.N."/>
            <person name="O'Donnell K."/>
            <person name="Stajich J.E."/>
            <person name="Bonito G."/>
        </authorList>
    </citation>
    <scope>NUCLEOTIDE SEQUENCE</scope>
    <source>
        <strain evidence="2">NRRL 6426</strain>
    </source>
</reference>
<dbReference type="Gene3D" id="1.25.40.10">
    <property type="entry name" value="Tetratricopeptide repeat domain"/>
    <property type="match status" value="2"/>
</dbReference>
<dbReference type="PANTHER" id="PTHR43628">
    <property type="entry name" value="ACTIVATOR OF C KINASE PROTEIN 1-RELATED"/>
    <property type="match status" value="1"/>
</dbReference>
<evidence type="ECO:0000256" key="1">
    <source>
        <dbReference type="SAM" id="MobiDB-lite"/>
    </source>
</evidence>
<gene>
    <name evidence="2" type="ORF">BG015_010273</name>
</gene>
<dbReference type="Proteomes" id="UP000748756">
    <property type="component" value="Unassembled WGS sequence"/>
</dbReference>
<feature type="compositionally biased region" description="Polar residues" evidence="1">
    <location>
        <begin position="115"/>
        <end position="128"/>
    </location>
</feature>
<evidence type="ECO:0000313" key="3">
    <source>
        <dbReference type="Proteomes" id="UP000748756"/>
    </source>
</evidence>
<organism evidence="2 3">
    <name type="scientific">Linnemannia schmuckeri</name>
    <dbReference type="NCBI Taxonomy" id="64567"/>
    <lineage>
        <taxon>Eukaryota</taxon>
        <taxon>Fungi</taxon>
        <taxon>Fungi incertae sedis</taxon>
        <taxon>Mucoromycota</taxon>
        <taxon>Mortierellomycotina</taxon>
        <taxon>Mortierellomycetes</taxon>
        <taxon>Mortierellales</taxon>
        <taxon>Mortierellaceae</taxon>
        <taxon>Linnemannia</taxon>
    </lineage>
</organism>
<dbReference type="SUPFAM" id="SSF81901">
    <property type="entry name" value="HCP-like"/>
    <property type="match status" value="2"/>
</dbReference>
<keyword evidence="3" id="KW-1185">Reference proteome</keyword>
<dbReference type="Pfam" id="PF08238">
    <property type="entry name" value="Sel1"/>
    <property type="match status" value="7"/>
</dbReference>
<dbReference type="AlphaFoldDB" id="A0A9P5RWR2"/>
<evidence type="ECO:0008006" key="4">
    <source>
        <dbReference type="Google" id="ProtNLM"/>
    </source>
</evidence>
<dbReference type="InterPro" id="IPR006597">
    <property type="entry name" value="Sel1-like"/>
</dbReference>
<proteinExistence type="predicted"/>
<dbReference type="InterPro" id="IPR052945">
    <property type="entry name" value="Mitotic_Regulator"/>
</dbReference>